<dbReference type="SMART" id="SM00822">
    <property type="entry name" value="PKS_KR"/>
    <property type="match status" value="1"/>
</dbReference>
<dbReference type="InterPro" id="IPR057326">
    <property type="entry name" value="KR_dom"/>
</dbReference>
<evidence type="ECO:0000256" key="1">
    <source>
        <dbReference type="ARBA" id="ARBA00006484"/>
    </source>
</evidence>
<dbReference type="SUPFAM" id="SSF51735">
    <property type="entry name" value="NAD(P)-binding Rossmann-fold domains"/>
    <property type="match status" value="1"/>
</dbReference>
<reference evidence="4 5" key="1">
    <citation type="submission" date="2017-07" db="EMBL/GenBank/DDBJ databases">
        <title>Isolation and whole genome analysis of endospore-forming bacteria from heroin.</title>
        <authorList>
            <person name="Kalinowski J."/>
            <person name="Ahrens B."/>
            <person name="Al-Dilaimi A."/>
            <person name="Winkler A."/>
            <person name="Wibberg D."/>
            <person name="Schleenbecker U."/>
            <person name="Ruckert C."/>
            <person name="Wolfel R."/>
            <person name="Grass G."/>
        </authorList>
    </citation>
    <scope>NUCLEOTIDE SEQUENCE [LARGE SCALE GENOMIC DNA]</scope>
    <source>
        <strain evidence="4 5">7537-G1</strain>
    </source>
</reference>
<keyword evidence="2" id="KW-0560">Oxidoreductase</keyword>
<dbReference type="PRINTS" id="PR00080">
    <property type="entry name" value="SDRFAMILY"/>
</dbReference>
<accession>A0A268EHZ6</accession>
<dbReference type="AlphaFoldDB" id="A0A268EHZ6"/>
<dbReference type="InterPro" id="IPR036291">
    <property type="entry name" value="NAD(P)-bd_dom_sf"/>
</dbReference>
<comment type="caution">
    <text evidence="4">The sequence shown here is derived from an EMBL/GenBank/DDBJ whole genome shotgun (WGS) entry which is preliminary data.</text>
</comment>
<evidence type="ECO:0000256" key="2">
    <source>
        <dbReference type="ARBA" id="ARBA00023002"/>
    </source>
</evidence>
<dbReference type="EMBL" id="NPBY01000076">
    <property type="protein sequence ID" value="PAD72694.1"/>
    <property type="molecule type" value="Genomic_DNA"/>
</dbReference>
<dbReference type="PRINTS" id="PR00081">
    <property type="entry name" value="GDHRDH"/>
</dbReference>
<dbReference type="OrthoDB" id="9803333at2"/>
<dbReference type="FunFam" id="3.40.50.720:FF:000084">
    <property type="entry name" value="Short-chain dehydrogenase reductase"/>
    <property type="match status" value="1"/>
</dbReference>
<gene>
    <name evidence="4" type="ORF">CHH67_21635</name>
</gene>
<dbReference type="Proteomes" id="UP000215596">
    <property type="component" value="Unassembled WGS sequence"/>
</dbReference>
<dbReference type="Pfam" id="PF13561">
    <property type="entry name" value="adh_short_C2"/>
    <property type="match status" value="1"/>
</dbReference>
<proteinExistence type="inferred from homology"/>
<dbReference type="GO" id="GO:0016491">
    <property type="term" value="F:oxidoreductase activity"/>
    <property type="evidence" value="ECO:0007669"/>
    <property type="project" value="UniProtKB-KW"/>
</dbReference>
<organism evidence="4 5">
    <name type="scientific">Paenibacillus campinasensis</name>
    <dbReference type="NCBI Taxonomy" id="66347"/>
    <lineage>
        <taxon>Bacteria</taxon>
        <taxon>Bacillati</taxon>
        <taxon>Bacillota</taxon>
        <taxon>Bacilli</taxon>
        <taxon>Bacillales</taxon>
        <taxon>Paenibacillaceae</taxon>
        <taxon>Paenibacillus</taxon>
    </lineage>
</organism>
<dbReference type="GO" id="GO:0008206">
    <property type="term" value="P:bile acid metabolic process"/>
    <property type="evidence" value="ECO:0007669"/>
    <property type="project" value="UniProtKB-ARBA"/>
</dbReference>
<evidence type="ECO:0000259" key="3">
    <source>
        <dbReference type="SMART" id="SM00822"/>
    </source>
</evidence>
<dbReference type="InterPro" id="IPR002347">
    <property type="entry name" value="SDR_fam"/>
</dbReference>
<evidence type="ECO:0000313" key="4">
    <source>
        <dbReference type="EMBL" id="PAD72694.1"/>
    </source>
</evidence>
<evidence type="ECO:0000313" key="5">
    <source>
        <dbReference type="Proteomes" id="UP000215596"/>
    </source>
</evidence>
<sequence>MNSLAGKVALVTGGSRGIGAAIARKLVRAGADVAITYVNSRTKADEVLADMESVGRRGLAIQADSAISADVEQAVKRVAETFGKLDILVNNAGIFPFGPIEHVSADEFDRTMAIHAKAVFVAIQTAVPYMSVGGRIISIGSCLADRVPGPGFSLYSMSKSALTGLTKGLARDLGPLGITVNVIHPGPIDTDMNPADGEGSEGEKSLTALGHYGTTDDIASMALHLAGQTGRFITGSAFAVDGGYAV</sequence>
<name>A0A268EHZ6_9BACL</name>
<feature type="domain" description="Ketoreductase" evidence="3">
    <location>
        <begin position="7"/>
        <end position="191"/>
    </location>
</feature>
<dbReference type="PANTHER" id="PTHR43639:SF1">
    <property type="entry name" value="SHORT-CHAIN DEHYDROGENASE_REDUCTASE FAMILY PROTEIN"/>
    <property type="match status" value="1"/>
</dbReference>
<dbReference type="PANTHER" id="PTHR43639">
    <property type="entry name" value="OXIDOREDUCTASE, SHORT-CHAIN DEHYDROGENASE/REDUCTASE FAMILY (AFU_ORTHOLOGUE AFUA_5G02870)"/>
    <property type="match status" value="1"/>
</dbReference>
<comment type="similarity">
    <text evidence="1">Belongs to the short-chain dehydrogenases/reductases (SDR) family.</text>
</comment>
<protein>
    <submittedName>
        <fullName evidence="4">Oxidoreductase</fullName>
    </submittedName>
</protein>
<dbReference type="Gene3D" id="3.40.50.720">
    <property type="entry name" value="NAD(P)-binding Rossmann-like Domain"/>
    <property type="match status" value="1"/>
</dbReference>